<sequence>MAAGQLNILIEQGATFSRILTVETTPSVPLNLTGYTFAGKLKRSFTDANAAATFGIAVTNAALGQATWTLTPVQTQSLPPQVLRYDIEMTQTSSGTVTRLLEGEAWVSASMTN</sequence>
<gene>
    <name evidence="1" type="ORF">UFOVP642_8</name>
</gene>
<name>A0A6J5N7S0_9CAUD</name>
<accession>A0A6J5N7S0</accession>
<organism evidence="1">
    <name type="scientific">uncultured Caudovirales phage</name>
    <dbReference type="NCBI Taxonomy" id="2100421"/>
    <lineage>
        <taxon>Viruses</taxon>
        <taxon>Duplodnaviria</taxon>
        <taxon>Heunggongvirae</taxon>
        <taxon>Uroviricota</taxon>
        <taxon>Caudoviricetes</taxon>
        <taxon>Peduoviridae</taxon>
        <taxon>Maltschvirus</taxon>
        <taxon>Maltschvirus maltsch</taxon>
    </lineage>
</organism>
<reference evidence="1" key="1">
    <citation type="submission" date="2020-04" db="EMBL/GenBank/DDBJ databases">
        <authorList>
            <person name="Chiriac C."/>
            <person name="Salcher M."/>
            <person name="Ghai R."/>
            <person name="Kavagutti S V."/>
        </authorList>
    </citation>
    <scope>NUCLEOTIDE SEQUENCE</scope>
</reference>
<dbReference type="EMBL" id="LR796620">
    <property type="protein sequence ID" value="CAB4154492.1"/>
    <property type="molecule type" value="Genomic_DNA"/>
</dbReference>
<evidence type="ECO:0000313" key="1">
    <source>
        <dbReference type="EMBL" id="CAB4154492.1"/>
    </source>
</evidence>
<proteinExistence type="predicted"/>
<protein>
    <submittedName>
        <fullName evidence="1">Uncharacterized protein</fullName>
    </submittedName>
</protein>